<dbReference type="Proteomes" id="UP000001364">
    <property type="component" value="Chromosome"/>
</dbReference>
<dbReference type="PANTHER" id="PTHR36919:SF2">
    <property type="entry name" value="BLL6627 PROTEIN"/>
    <property type="match status" value="1"/>
</dbReference>
<evidence type="ECO:0000313" key="3">
    <source>
        <dbReference type="Proteomes" id="UP000001364"/>
    </source>
</evidence>
<evidence type="ECO:0000259" key="1">
    <source>
        <dbReference type="Pfam" id="PF09917"/>
    </source>
</evidence>
<sequence length="183" mass="19526">MAARVSFLTASPGSWDRLASSERDVDDPGRTLMSRKMFVASIIAAGLSVAGSALAADAGPARPDDLFGVWRNPKGSVHIEIKPCGPGTCGYVVWANAEAQADVKKGSNQGLVGMQLLRDFSVSGANEWKGKVFVPDLNMTFSGQVRLLNRASLRAKGCLLPNFLCKSQVWTRVETATVTGRTL</sequence>
<dbReference type="PATRIC" id="fig|565050.3.peg.1684"/>
<name>A0A0H3C8S4_CAUVN</name>
<keyword evidence="3" id="KW-1185">Reference proteome</keyword>
<dbReference type="PhylomeDB" id="A0A0H3C8S4"/>
<evidence type="ECO:0000313" key="2">
    <source>
        <dbReference type="EMBL" id="ACL95173.1"/>
    </source>
</evidence>
<dbReference type="RefSeq" id="WP_010919509.1">
    <property type="nucleotide sequence ID" value="NC_011916.1"/>
</dbReference>
<dbReference type="Gene3D" id="2.40.128.520">
    <property type="match status" value="1"/>
</dbReference>
<dbReference type="HOGENOM" id="CLU_108869_1_0_5"/>
<dbReference type="AlphaFoldDB" id="A0A0H3C8S4"/>
<reference evidence="2 3" key="1">
    <citation type="journal article" date="2010" name="J. Bacteriol.">
        <title>The genetic basis of laboratory adaptation in Caulobacter crescentus.</title>
        <authorList>
            <person name="Marks M.E."/>
            <person name="Castro-Rojas C.M."/>
            <person name="Teiling C."/>
            <person name="Du L."/>
            <person name="Kapatral V."/>
            <person name="Walunas T.L."/>
            <person name="Crosson S."/>
        </authorList>
    </citation>
    <scope>NUCLEOTIDE SEQUENCE [LARGE SCALE GENOMIC DNA]</scope>
    <source>
        <strain evidence="3">NA1000 / CB15N</strain>
    </source>
</reference>
<protein>
    <recommendedName>
        <fullName evidence="1">DUF2147 domain-containing protein</fullName>
    </recommendedName>
</protein>
<proteinExistence type="predicted"/>
<dbReference type="KEGG" id="ccs:CCNA_01708"/>
<dbReference type="Pfam" id="PF09917">
    <property type="entry name" value="DUF2147"/>
    <property type="match status" value="1"/>
</dbReference>
<dbReference type="InterPro" id="IPR019223">
    <property type="entry name" value="DUF2147"/>
</dbReference>
<feature type="domain" description="DUF2147" evidence="1">
    <location>
        <begin position="68"/>
        <end position="172"/>
    </location>
</feature>
<gene>
    <name evidence="2" type="ordered locus">CCNA_01708</name>
</gene>
<accession>A0A0H3C8S4</accession>
<organism evidence="2 3">
    <name type="scientific">Caulobacter vibrioides (strain NA1000 / CB15N)</name>
    <name type="common">Caulobacter crescentus</name>
    <dbReference type="NCBI Taxonomy" id="565050"/>
    <lineage>
        <taxon>Bacteria</taxon>
        <taxon>Pseudomonadati</taxon>
        <taxon>Pseudomonadota</taxon>
        <taxon>Alphaproteobacteria</taxon>
        <taxon>Caulobacterales</taxon>
        <taxon>Caulobacteraceae</taxon>
        <taxon>Caulobacter</taxon>
    </lineage>
</organism>
<dbReference type="EMBL" id="CP001340">
    <property type="protein sequence ID" value="ACL95173.1"/>
    <property type="molecule type" value="Genomic_DNA"/>
</dbReference>
<dbReference type="PANTHER" id="PTHR36919">
    <property type="entry name" value="BLR1215 PROTEIN"/>
    <property type="match status" value="1"/>
</dbReference>
<dbReference type="OrthoDB" id="9811671at2"/>
<dbReference type="GeneID" id="7331768"/>
<dbReference type="RefSeq" id="YP_002517081.1">
    <property type="nucleotide sequence ID" value="NC_011916.1"/>
</dbReference>